<dbReference type="InterPro" id="IPR044005">
    <property type="entry name" value="DZR_2"/>
</dbReference>
<gene>
    <name evidence="4" type="ORF">ACFQDL_05755</name>
</gene>
<sequence length="234" mass="25903">MYFSNINNWLFFNRSCYLCRLADALPQGLCSACLDDLPRIAPACRRCALPLSAGPDLVCGRCLRKPPPFDSCLAAFAYRFPLSQLIPQIKYQGQAVHLGWLADVMALEIETRQPPFPQILIPVPLAPPRLHSRGYNQAALLAGRLGRRLELPVDDSSLAKPKDTAHQMELAGSARRRNLRNAFSWKGPAYGHVALIDDVMTTGTTVSEICRLLKKSGIGRVDIWVLARTPAPQD</sequence>
<feature type="domain" description="Double zinc ribbon" evidence="3">
    <location>
        <begin position="10"/>
        <end position="63"/>
    </location>
</feature>
<organism evidence="4 5">
    <name type="scientific">Marinobacterium aestuariivivens</name>
    <dbReference type="NCBI Taxonomy" id="1698799"/>
    <lineage>
        <taxon>Bacteria</taxon>
        <taxon>Pseudomonadati</taxon>
        <taxon>Pseudomonadota</taxon>
        <taxon>Gammaproteobacteria</taxon>
        <taxon>Oceanospirillales</taxon>
        <taxon>Oceanospirillaceae</taxon>
        <taxon>Marinobacterium</taxon>
    </lineage>
</organism>
<dbReference type="InterPro" id="IPR029057">
    <property type="entry name" value="PRTase-like"/>
</dbReference>
<accession>A0ABW1ZWR7</accession>
<feature type="domain" description="Phosphoribosyltransferase" evidence="2">
    <location>
        <begin position="139"/>
        <end position="231"/>
    </location>
</feature>
<dbReference type="EMBL" id="JBHSWE010000001">
    <property type="protein sequence ID" value="MFC6669647.1"/>
    <property type="molecule type" value="Genomic_DNA"/>
</dbReference>
<dbReference type="CDD" id="cd06223">
    <property type="entry name" value="PRTases_typeI"/>
    <property type="match status" value="1"/>
</dbReference>
<evidence type="ECO:0000313" key="5">
    <source>
        <dbReference type="Proteomes" id="UP001596422"/>
    </source>
</evidence>
<name>A0ABW1ZWR7_9GAMM</name>
<evidence type="ECO:0000259" key="2">
    <source>
        <dbReference type="Pfam" id="PF00156"/>
    </source>
</evidence>
<dbReference type="InterPro" id="IPR000836">
    <property type="entry name" value="PRTase_dom"/>
</dbReference>
<dbReference type="InterPro" id="IPR051910">
    <property type="entry name" value="ComF/GntX_DNA_util-trans"/>
</dbReference>
<dbReference type="PANTHER" id="PTHR47505">
    <property type="entry name" value="DNA UTILIZATION PROTEIN YHGH"/>
    <property type="match status" value="1"/>
</dbReference>
<evidence type="ECO:0000259" key="3">
    <source>
        <dbReference type="Pfam" id="PF18912"/>
    </source>
</evidence>
<comment type="similarity">
    <text evidence="1">Belongs to the ComF/GntX family.</text>
</comment>
<comment type="caution">
    <text evidence="4">The sequence shown here is derived from an EMBL/GenBank/DDBJ whole genome shotgun (WGS) entry which is preliminary data.</text>
</comment>
<dbReference type="Gene3D" id="3.40.50.2020">
    <property type="match status" value="1"/>
</dbReference>
<reference evidence="5" key="1">
    <citation type="journal article" date="2019" name="Int. J. Syst. Evol. Microbiol.">
        <title>The Global Catalogue of Microorganisms (GCM) 10K type strain sequencing project: providing services to taxonomists for standard genome sequencing and annotation.</title>
        <authorList>
            <consortium name="The Broad Institute Genomics Platform"/>
            <consortium name="The Broad Institute Genome Sequencing Center for Infectious Disease"/>
            <person name="Wu L."/>
            <person name="Ma J."/>
        </authorList>
    </citation>
    <scope>NUCLEOTIDE SEQUENCE [LARGE SCALE GENOMIC DNA]</scope>
    <source>
        <strain evidence="5">NBRC 111756</strain>
    </source>
</reference>
<evidence type="ECO:0000313" key="4">
    <source>
        <dbReference type="EMBL" id="MFC6669647.1"/>
    </source>
</evidence>
<keyword evidence="5" id="KW-1185">Reference proteome</keyword>
<dbReference type="SUPFAM" id="SSF53271">
    <property type="entry name" value="PRTase-like"/>
    <property type="match status" value="1"/>
</dbReference>
<dbReference type="RefSeq" id="WP_379908196.1">
    <property type="nucleotide sequence ID" value="NZ_JBHSWE010000001.1"/>
</dbReference>
<dbReference type="Proteomes" id="UP001596422">
    <property type="component" value="Unassembled WGS sequence"/>
</dbReference>
<evidence type="ECO:0000256" key="1">
    <source>
        <dbReference type="ARBA" id="ARBA00008007"/>
    </source>
</evidence>
<protein>
    <submittedName>
        <fullName evidence="4">ComF family protein</fullName>
    </submittedName>
</protein>
<dbReference type="PANTHER" id="PTHR47505:SF1">
    <property type="entry name" value="DNA UTILIZATION PROTEIN YHGH"/>
    <property type="match status" value="1"/>
</dbReference>
<proteinExistence type="inferred from homology"/>
<dbReference type="Pfam" id="PF00156">
    <property type="entry name" value="Pribosyltran"/>
    <property type="match status" value="1"/>
</dbReference>
<dbReference type="Pfam" id="PF18912">
    <property type="entry name" value="DZR_2"/>
    <property type="match status" value="1"/>
</dbReference>